<dbReference type="PIRSF" id="PIRSF006816">
    <property type="entry name" value="Cyc3_hyd_g"/>
    <property type="match status" value="1"/>
</dbReference>
<dbReference type="InterPro" id="IPR019480">
    <property type="entry name" value="Dihydroorotate_DH_Fe-S-bd"/>
</dbReference>
<dbReference type="InterPro" id="IPR017938">
    <property type="entry name" value="Riboflavin_synthase-like_b-brl"/>
</dbReference>
<sequence length="268" mass="29427">MRIAGIQRELEGVATYSLVFAGPPPPRGYQSEPGQFNMLYLPGVGEAAISLSGDHRRTDGWQHTIRLAGRVTRTLSRLDVGDQIGVRGPFGRGWPVDDWRGNDVVLVAGGIGLAPMRPIIYELLRRRSEYGRLTLIYGARTPSTLLYHTEYPAWESQGLTVLATVDRATLDWTGHLGVVTLLLDRLHLPQPETTVVAACGPEVMMQYTAASAAARGISADRVWISLERNMQCAVGFCGHCQLGPQFICQDGPVLRYDRVCSLLKVEAL</sequence>
<gene>
    <name evidence="3" type="ORF">ENQ76_07155</name>
</gene>
<dbReference type="InterPro" id="IPR039261">
    <property type="entry name" value="FNR_nucleotide-bd"/>
</dbReference>
<keyword evidence="1" id="KW-0001">2Fe-2S</keyword>
<keyword evidence="1" id="KW-0411">Iron-sulfur</keyword>
<protein>
    <submittedName>
        <fullName evidence="3">Ni/Fe hydrogenase subunit gamma</fullName>
    </submittedName>
</protein>
<evidence type="ECO:0000256" key="1">
    <source>
        <dbReference type="PIRSR" id="PIRSR006816-2"/>
    </source>
</evidence>
<evidence type="ECO:0000259" key="2">
    <source>
        <dbReference type="PROSITE" id="PS51384"/>
    </source>
</evidence>
<feature type="binding site" evidence="1">
    <location>
        <position position="248"/>
    </location>
    <ligand>
        <name>[2Fe-2S] cluster</name>
        <dbReference type="ChEBI" id="CHEBI:190135"/>
    </ligand>
</feature>
<dbReference type="GO" id="GO:0006221">
    <property type="term" value="P:pyrimidine nucleotide biosynthetic process"/>
    <property type="evidence" value="ECO:0007669"/>
    <property type="project" value="InterPro"/>
</dbReference>
<dbReference type="Gene3D" id="2.40.30.10">
    <property type="entry name" value="Translation factors"/>
    <property type="match status" value="1"/>
</dbReference>
<feature type="domain" description="FAD-binding FR-type" evidence="2">
    <location>
        <begin position="1"/>
        <end position="96"/>
    </location>
</feature>
<dbReference type="SUPFAM" id="SSF52343">
    <property type="entry name" value="Ferredoxin reductase-like, C-terminal NADP-linked domain"/>
    <property type="match status" value="1"/>
</dbReference>
<dbReference type="CDD" id="cd06221">
    <property type="entry name" value="sulfite_reductase_like"/>
    <property type="match status" value="1"/>
</dbReference>
<dbReference type="InterPro" id="IPR012165">
    <property type="entry name" value="Cyt_c3_hydrogenase_gsu"/>
</dbReference>
<dbReference type="InterPro" id="IPR001709">
    <property type="entry name" value="Flavoprot_Pyr_Nucl_cyt_Rdtase"/>
</dbReference>
<dbReference type="GO" id="GO:0016491">
    <property type="term" value="F:oxidoreductase activity"/>
    <property type="evidence" value="ECO:0007669"/>
    <property type="project" value="InterPro"/>
</dbReference>
<comment type="cofactor">
    <cofactor evidence="1">
        <name>[2Fe-2S] cluster</name>
        <dbReference type="ChEBI" id="CHEBI:190135"/>
    </cofactor>
    <text evidence="1">Binds 1 [2Fe-2S] cluster per subunit.</text>
</comment>
<dbReference type="PANTHER" id="PTHR43513">
    <property type="entry name" value="DIHYDROOROTATE DEHYDROGENASE B (NAD(+)), ELECTRON TRANSFER SUBUNIT"/>
    <property type="match status" value="1"/>
</dbReference>
<dbReference type="GO" id="GO:0046872">
    <property type="term" value="F:metal ion binding"/>
    <property type="evidence" value="ECO:0007669"/>
    <property type="project" value="UniProtKB-KW"/>
</dbReference>
<dbReference type="Gene3D" id="3.40.50.80">
    <property type="entry name" value="Nucleotide-binding domain of ferredoxin-NADP reductase (FNR) module"/>
    <property type="match status" value="1"/>
</dbReference>
<evidence type="ECO:0000313" key="3">
    <source>
        <dbReference type="EMBL" id="HEN15229.1"/>
    </source>
</evidence>
<dbReference type="PRINTS" id="PR00410">
    <property type="entry name" value="PHEHYDRXLASE"/>
</dbReference>
<dbReference type="PRINTS" id="PR00371">
    <property type="entry name" value="FPNCR"/>
</dbReference>
<organism evidence="3">
    <name type="scientific">Schlesneria paludicola</name>
    <dbReference type="NCBI Taxonomy" id="360056"/>
    <lineage>
        <taxon>Bacteria</taxon>
        <taxon>Pseudomonadati</taxon>
        <taxon>Planctomycetota</taxon>
        <taxon>Planctomycetia</taxon>
        <taxon>Planctomycetales</taxon>
        <taxon>Planctomycetaceae</taxon>
        <taxon>Schlesneria</taxon>
    </lineage>
</organism>
<dbReference type="InterPro" id="IPR017927">
    <property type="entry name" value="FAD-bd_FR_type"/>
</dbReference>
<feature type="binding site" evidence="1">
    <location>
        <position position="232"/>
    </location>
    <ligand>
        <name>[2Fe-2S] cluster</name>
        <dbReference type="ChEBI" id="CHEBI:190135"/>
    </ligand>
</feature>
<keyword evidence="1" id="KW-0479">Metal-binding</keyword>
<proteinExistence type="predicted"/>
<dbReference type="GO" id="GO:0050660">
    <property type="term" value="F:flavin adenine dinucleotide binding"/>
    <property type="evidence" value="ECO:0007669"/>
    <property type="project" value="InterPro"/>
</dbReference>
<dbReference type="EMBL" id="DSOK01000204">
    <property type="protein sequence ID" value="HEN15229.1"/>
    <property type="molecule type" value="Genomic_DNA"/>
</dbReference>
<dbReference type="PANTHER" id="PTHR43513:SF3">
    <property type="entry name" value="DIHYDROOROTATE DEHYDROGENASE B (NAD(+)), ELECTRON TRANSFER SUBUNIT-RELATED"/>
    <property type="match status" value="1"/>
</dbReference>
<dbReference type="InterPro" id="IPR001433">
    <property type="entry name" value="OxRdtase_FAD/NAD-bd"/>
</dbReference>
<dbReference type="Pfam" id="PF00175">
    <property type="entry name" value="NAD_binding_1"/>
    <property type="match status" value="1"/>
</dbReference>
<feature type="binding site" evidence="1">
    <location>
        <position position="240"/>
    </location>
    <ligand>
        <name>[2Fe-2S] cluster</name>
        <dbReference type="ChEBI" id="CHEBI:190135"/>
    </ligand>
</feature>
<dbReference type="PROSITE" id="PS51384">
    <property type="entry name" value="FAD_FR"/>
    <property type="match status" value="1"/>
</dbReference>
<name>A0A7C2NXI6_9PLAN</name>
<keyword evidence="1" id="KW-0408">Iron</keyword>
<dbReference type="GO" id="GO:0051537">
    <property type="term" value="F:2 iron, 2 sulfur cluster binding"/>
    <property type="evidence" value="ECO:0007669"/>
    <property type="project" value="UniProtKB-KW"/>
</dbReference>
<comment type="caution">
    <text evidence="3">The sequence shown here is derived from an EMBL/GenBank/DDBJ whole genome shotgun (WGS) entry which is preliminary data.</text>
</comment>
<feature type="binding site" evidence="1">
    <location>
        <position position="237"/>
    </location>
    <ligand>
        <name>[2Fe-2S] cluster</name>
        <dbReference type="ChEBI" id="CHEBI:190135"/>
    </ligand>
</feature>
<dbReference type="SUPFAM" id="SSF63380">
    <property type="entry name" value="Riboflavin synthase domain-like"/>
    <property type="match status" value="1"/>
</dbReference>
<dbReference type="InterPro" id="IPR050353">
    <property type="entry name" value="PyrK_electron_transfer"/>
</dbReference>
<dbReference type="AlphaFoldDB" id="A0A7C2NXI6"/>
<accession>A0A7C2NXI6</accession>
<reference evidence="3" key="1">
    <citation type="journal article" date="2020" name="mSystems">
        <title>Genome- and Community-Level Interaction Insights into Carbon Utilization and Element Cycling Functions of Hydrothermarchaeota in Hydrothermal Sediment.</title>
        <authorList>
            <person name="Zhou Z."/>
            <person name="Liu Y."/>
            <person name="Xu W."/>
            <person name="Pan J."/>
            <person name="Luo Z.H."/>
            <person name="Li M."/>
        </authorList>
    </citation>
    <scope>NUCLEOTIDE SEQUENCE [LARGE SCALE GENOMIC DNA]</scope>
    <source>
        <strain evidence="3">SpSt-339</strain>
    </source>
</reference>
<dbReference type="Pfam" id="PF10418">
    <property type="entry name" value="DHODB_Fe-S_bind"/>
    <property type="match status" value="1"/>
</dbReference>